<dbReference type="RefSeq" id="WP_020373787.1">
    <property type="nucleotide sequence ID" value="NZ_FWWY01000001.1"/>
</dbReference>
<feature type="transmembrane region" description="Helical" evidence="1">
    <location>
        <begin position="77"/>
        <end position="98"/>
    </location>
</feature>
<keyword evidence="1" id="KW-1133">Transmembrane helix</keyword>
<feature type="transmembrane region" description="Helical" evidence="1">
    <location>
        <begin position="39"/>
        <end position="56"/>
    </location>
</feature>
<sequence length="139" mass="15868">MIWWFAVPAIGSLFWDGPWLLIAFGIQWLLKWGYPHGSLGFFVAELGGLGLLEWLFHEWLPPRPVQRSPGRLLEESWILIWLSLLLSPIPGFIVWQGTVGFDAAARLHGFRQDVPKVLRVRVVKMLVIIGLAIFLALTR</sequence>
<evidence type="ECO:0000313" key="2">
    <source>
        <dbReference type="EMBL" id="SMC06035.1"/>
    </source>
</evidence>
<dbReference type="OrthoDB" id="9964868at2"/>
<dbReference type="STRING" id="28034.BFX07_12215"/>
<reference evidence="3" key="1">
    <citation type="submission" date="2017-04" db="EMBL/GenBank/DDBJ databases">
        <authorList>
            <person name="Varghese N."/>
            <person name="Submissions S."/>
        </authorList>
    </citation>
    <scope>NUCLEOTIDE SEQUENCE [LARGE SCALE GENOMIC DNA]</scope>
    <source>
        <strain evidence="3">DSM 9293</strain>
    </source>
</reference>
<proteinExistence type="predicted"/>
<dbReference type="AlphaFoldDB" id="A0A1W1WIG0"/>
<name>A0A1W1WIG0_SULTA</name>
<dbReference type="EMBL" id="FWWY01000001">
    <property type="protein sequence ID" value="SMC06035.1"/>
    <property type="molecule type" value="Genomic_DNA"/>
</dbReference>
<keyword evidence="1" id="KW-0812">Transmembrane</keyword>
<dbReference type="Proteomes" id="UP000192660">
    <property type="component" value="Unassembled WGS sequence"/>
</dbReference>
<keyword evidence="3" id="KW-1185">Reference proteome</keyword>
<evidence type="ECO:0000256" key="1">
    <source>
        <dbReference type="SAM" id="Phobius"/>
    </source>
</evidence>
<gene>
    <name evidence="2" type="ORF">SAMN00768000_2598</name>
</gene>
<keyword evidence="1" id="KW-0472">Membrane</keyword>
<organism evidence="2 3">
    <name type="scientific">Sulfobacillus thermosulfidooxidans (strain DSM 9293 / VKM B-1269 / AT-1)</name>
    <dbReference type="NCBI Taxonomy" id="929705"/>
    <lineage>
        <taxon>Bacteria</taxon>
        <taxon>Bacillati</taxon>
        <taxon>Bacillota</taxon>
        <taxon>Clostridia</taxon>
        <taxon>Eubacteriales</taxon>
        <taxon>Clostridiales Family XVII. Incertae Sedis</taxon>
        <taxon>Sulfobacillus</taxon>
    </lineage>
</organism>
<feature type="transmembrane region" description="Helical" evidence="1">
    <location>
        <begin position="118"/>
        <end position="137"/>
    </location>
</feature>
<protein>
    <submittedName>
        <fullName evidence="2">Uncharacterized protein</fullName>
    </submittedName>
</protein>
<evidence type="ECO:0000313" key="3">
    <source>
        <dbReference type="Proteomes" id="UP000192660"/>
    </source>
</evidence>
<accession>A0A1W1WIG0</accession>